<organism evidence="9 10">
    <name type="scientific">Sulfuriferula nivalis</name>
    <dbReference type="NCBI Taxonomy" id="2675298"/>
    <lineage>
        <taxon>Bacteria</taxon>
        <taxon>Pseudomonadati</taxon>
        <taxon>Pseudomonadota</taxon>
        <taxon>Betaproteobacteria</taxon>
        <taxon>Nitrosomonadales</taxon>
        <taxon>Sulfuricellaceae</taxon>
        <taxon>Sulfuriferula</taxon>
    </lineage>
</organism>
<dbReference type="GO" id="GO:0160148">
    <property type="term" value="F:tRNA pseudouridine(55) synthase activity"/>
    <property type="evidence" value="ECO:0007669"/>
    <property type="project" value="UniProtKB-EC"/>
</dbReference>
<dbReference type="InterPro" id="IPR032819">
    <property type="entry name" value="TruB_C"/>
</dbReference>
<dbReference type="Pfam" id="PF16198">
    <property type="entry name" value="TruB_C_2"/>
    <property type="match status" value="1"/>
</dbReference>
<evidence type="ECO:0000256" key="3">
    <source>
        <dbReference type="ARBA" id="ARBA00022694"/>
    </source>
</evidence>
<dbReference type="Gene3D" id="2.30.130.10">
    <property type="entry name" value="PUA domain"/>
    <property type="match status" value="1"/>
</dbReference>
<dbReference type="Pfam" id="PF09157">
    <property type="entry name" value="TruB-C_2"/>
    <property type="match status" value="1"/>
</dbReference>
<comment type="similarity">
    <text evidence="2 5">Belongs to the pseudouridine synthase TruB family. Type 1 subfamily.</text>
</comment>
<dbReference type="EC" id="5.4.99.25" evidence="5"/>
<dbReference type="GO" id="GO:1990481">
    <property type="term" value="P:mRNA pseudouridine synthesis"/>
    <property type="evidence" value="ECO:0007669"/>
    <property type="project" value="TreeGrafter"/>
</dbReference>
<dbReference type="CDD" id="cd21152">
    <property type="entry name" value="PUA_TruB_bacterial"/>
    <property type="match status" value="1"/>
</dbReference>
<dbReference type="InterPro" id="IPR015240">
    <property type="entry name" value="tRNA_sdUridine_synth_fam1_C"/>
</dbReference>
<dbReference type="InterPro" id="IPR014780">
    <property type="entry name" value="tRNA_psdUridine_synth_TruB"/>
</dbReference>
<feature type="domain" description="tRNA pseudouridylate synthase B C-terminal" evidence="8">
    <location>
        <begin position="184"/>
        <end position="223"/>
    </location>
</feature>
<evidence type="ECO:0000259" key="7">
    <source>
        <dbReference type="Pfam" id="PF09157"/>
    </source>
</evidence>
<dbReference type="InterPro" id="IPR036974">
    <property type="entry name" value="PUA_sf"/>
</dbReference>
<dbReference type="InterPro" id="IPR015947">
    <property type="entry name" value="PUA-like_sf"/>
</dbReference>
<keyword evidence="4 5" id="KW-0413">Isomerase</keyword>
<dbReference type="SUPFAM" id="SSF55120">
    <property type="entry name" value="Pseudouridine synthase"/>
    <property type="match status" value="1"/>
</dbReference>
<gene>
    <name evidence="5 9" type="primary">truB</name>
    <name evidence="9" type="ORF">SFSGTM_25670</name>
</gene>
<sequence>MNAPVKRIKRRIDGVLLLNKPVGITSNTALQIAKRLYTAEKAGHTGTLDPFADGLLPLCFGEATKFSQYQLEADKCYRALLQLGVTTTTGDPEGEVLQSLPVNVSAEQIQATVASFIGDRMQTPPMYSALKHQGKPLYEYARAGITIERPARPVSIKAIEINSLDLDEATVDITVTVSAGTYIRTLAEDIGNQLGCGAHLTKLTRLASGGFQLAQAVTLAQLELDDAPSRDARLAAADGLVNYIPAIQIDAPSAKLLMQGQHPLISVEIEQNGLLRAYHLQQFLGLVQLQADGRLIPQRLMSSHTLLETL</sequence>
<dbReference type="Gene3D" id="3.30.2350.10">
    <property type="entry name" value="Pseudouridine synthase"/>
    <property type="match status" value="1"/>
</dbReference>
<evidence type="ECO:0000259" key="6">
    <source>
        <dbReference type="Pfam" id="PF01509"/>
    </source>
</evidence>
<dbReference type="AlphaFoldDB" id="A0A809RIW4"/>
<dbReference type="RefSeq" id="WP_162085576.1">
    <property type="nucleotide sequence ID" value="NZ_AP021881.1"/>
</dbReference>
<accession>A0A809RIW4</accession>
<evidence type="ECO:0000256" key="5">
    <source>
        <dbReference type="HAMAP-Rule" id="MF_01080"/>
    </source>
</evidence>
<keyword evidence="3 5" id="KW-0819">tRNA processing</keyword>
<evidence type="ECO:0000313" key="9">
    <source>
        <dbReference type="EMBL" id="BBP01859.1"/>
    </source>
</evidence>
<evidence type="ECO:0000259" key="8">
    <source>
        <dbReference type="Pfam" id="PF16198"/>
    </source>
</evidence>
<dbReference type="CDD" id="cd02573">
    <property type="entry name" value="PseudoU_synth_EcTruB"/>
    <property type="match status" value="1"/>
</dbReference>
<comment type="catalytic activity">
    <reaction evidence="1 5">
        <text>uridine(55) in tRNA = pseudouridine(55) in tRNA</text>
        <dbReference type="Rhea" id="RHEA:42532"/>
        <dbReference type="Rhea" id="RHEA-COMP:10101"/>
        <dbReference type="Rhea" id="RHEA-COMP:10102"/>
        <dbReference type="ChEBI" id="CHEBI:65314"/>
        <dbReference type="ChEBI" id="CHEBI:65315"/>
        <dbReference type="EC" id="5.4.99.25"/>
    </reaction>
</comment>
<evidence type="ECO:0000256" key="4">
    <source>
        <dbReference type="ARBA" id="ARBA00023235"/>
    </source>
</evidence>
<dbReference type="SUPFAM" id="SSF88697">
    <property type="entry name" value="PUA domain-like"/>
    <property type="match status" value="1"/>
</dbReference>
<evidence type="ECO:0000256" key="2">
    <source>
        <dbReference type="ARBA" id="ARBA00005642"/>
    </source>
</evidence>
<evidence type="ECO:0000256" key="1">
    <source>
        <dbReference type="ARBA" id="ARBA00000385"/>
    </source>
</evidence>
<keyword evidence="10" id="KW-1185">Reference proteome</keyword>
<feature type="domain" description="tRNA pseudouridine synthase II TruB subfamily 1 C-terminal" evidence="7">
    <location>
        <begin position="245"/>
        <end position="301"/>
    </location>
</feature>
<evidence type="ECO:0000313" key="10">
    <source>
        <dbReference type="Proteomes" id="UP000463939"/>
    </source>
</evidence>
<dbReference type="KEGG" id="sniv:SFSGTM_25670"/>
<dbReference type="HAMAP" id="MF_01080">
    <property type="entry name" value="TruB_bact"/>
    <property type="match status" value="1"/>
</dbReference>
<dbReference type="PANTHER" id="PTHR13767">
    <property type="entry name" value="TRNA-PSEUDOURIDINE SYNTHASE"/>
    <property type="match status" value="1"/>
</dbReference>
<name>A0A809RIW4_9PROT</name>
<dbReference type="InterPro" id="IPR020103">
    <property type="entry name" value="PsdUridine_synth_cat_dom_sf"/>
</dbReference>
<dbReference type="Pfam" id="PF01509">
    <property type="entry name" value="TruB_N"/>
    <property type="match status" value="1"/>
</dbReference>
<dbReference type="Proteomes" id="UP000463939">
    <property type="component" value="Chromosome"/>
</dbReference>
<dbReference type="GO" id="GO:0031119">
    <property type="term" value="P:tRNA pseudouridine synthesis"/>
    <property type="evidence" value="ECO:0007669"/>
    <property type="project" value="UniProtKB-UniRule"/>
</dbReference>
<dbReference type="EMBL" id="AP021881">
    <property type="protein sequence ID" value="BBP01859.1"/>
    <property type="molecule type" value="Genomic_DNA"/>
</dbReference>
<reference evidence="10" key="1">
    <citation type="submission" date="2019-11" db="EMBL/GenBank/DDBJ databases">
        <title>Isolation and characterization of a novel species in the genus Sulfuriferula.</title>
        <authorList>
            <person name="Mochizuki J."/>
            <person name="Kojima H."/>
            <person name="Fukui M."/>
        </authorList>
    </citation>
    <scope>NUCLEOTIDE SEQUENCE [LARGE SCALE GENOMIC DNA]</scope>
    <source>
        <strain evidence="10">SGTM</strain>
    </source>
</reference>
<dbReference type="NCBIfam" id="TIGR00431">
    <property type="entry name" value="TruB"/>
    <property type="match status" value="1"/>
</dbReference>
<dbReference type="InterPro" id="IPR002501">
    <property type="entry name" value="PsdUridine_synth_N"/>
</dbReference>
<dbReference type="GO" id="GO:0003723">
    <property type="term" value="F:RNA binding"/>
    <property type="evidence" value="ECO:0007669"/>
    <property type="project" value="InterPro"/>
</dbReference>
<comment type="function">
    <text evidence="5">Responsible for synthesis of pseudouridine from uracil-55 in the psi GC loop of transfer RNAs.</text>
</comment>
<proteinExistence type="inferred from homology"/>
<feature type="domain" description="Pseudouridine synthase II N-terminal" evidence="6">
    <location>
        <begin position="34"/>
        <end position="183"/>
    </location>
</feature>
<feature type="active site" description="Nucleophile" evidence="5">
    <location>
        <position position="49"/>
    </location>
</feature>
<protein>
    <recommendedName>
        <fullName evidence="5">tRNA pseudouridine synthase B</fullName>
        <ecNumber evidence="5">5.4.99.25</ecNumber>
    </recommendedName>
    <alternativeName>
        <fullName evidence="5">tRNA pseudouridine(55) synthase</fullName>
        <shortName evidence="5">Psi55 synthase</shortName>
    </alternativeName>
    <alternativeName>
        <fullName evidence="5">tRNA pseudouridylate synthase</fullName>
    </alternativeName>
    <alternativeName>
        <fullName evidence="5">tRNA-uridine isomerase</fullName>
    </alternativeName>
</protein>
<dbReference type="PANTHER" id="PTHR13767:SF2">
    <property type="entry name" value="PSEUDOURIDYLATE SYNTHASE TRUB1"/>
    <property type="match status" value="1"/>
</dbReference>